<dbReference type="InterPro" id="IPR043128">
    <property type="entry name" value="Rev_trsase/Diguanyl_cyclase"/>
</dbReference>
<feature type="domain" description="GGDEF" evidence="3">
    <location>
        <begin position="131"/>
        <end position="264"/>
    </location>
</feature>
<accession>A0ABW1S6U9</accession>
<feature type="domain" description="EAL" evidence="2">
    <location>
        <begin position="273"/>
        <end position="524"/>
    </location>
</feature>
<protein>
    <submittedName>
        <fullName evidence="4">Bifunctional diguanylate cyclase/phosphodiesterase</fullName>
    </submittedName>
</protein>
<dbReference type="EMBL" id="JBHSSW010000004">
    <property type="protein sequence ID" value="MFC6197363.1"/>
    <property type="molecule type" value="Genomic_DNA"/>
</dbReference>
<name>A0ABW1S6U9_9PROT</name>
<sequence length="558" mass="63412">MKSRFESFWRWWTAWNRKAISDVVLIVISCVCVFFLSAELDIFEQFHSFSESHEAWELDEIFMVLTNLAVASGLFYFKMYRRMRAEMRERLQAEQSLQELAMNDALTGLANRRHFNERLQEAVSETSRSNLSFAVLMIDLDRFKPVNDLYGHAVGDRLLQAIAERVGELIRAHDCFARLGGDEFALLARIHDQKQDDPARLATRILKALEAPFEIDDITCRIGASIGIAVSHGDETGDKLLNNADLALYSAKDAGRGAYRFFEVDMNQKIVERAKLELHLRQAIQLDEIRPYFQPFINFSTGRHEGYEILARWTHEIEGEIEPSVFIPIAEDTGLIGDLTLHMLRQACLEAADWPDKGIYLSLNVSPVQLRDPELSDKFMRVLNEVGFTPSRLEVEVTENSLIQDIDAARDVLRKLKDCGMRIALDDFGTGYSSLHHLQELPFDKLKIDKSFVLSMSDTEDSRKIVDAMISLGRSLGLETTAEGVETEEVARQLRELGCTVGQGFLFGRPTAELDTPDIDLLMRDKLAELQQAIRTYAPHIEAEEAKASKRKVSSRNS</sequence>
<dbReference type="Proteomes" id="UP001596303">
    <property type="component" value="Unassembled WGS sequence"/>
</dbReference>
<gene>
    <name evidence="4" type="ORF">ACFQDM_04700</name>
</gene>
<comment type="caution">
    <text evidence="4">The sequence shown here is derived from an EMBL/GenBank/DDBJ whole genome shotgun (WGS) entry which is preliminary data.</text>
</comment>
<dbReference type="RefSeq" id="WP_377376132.1">
    <property type="nucleotide sequence ID" value="NZ_JBHSSW010000004.1"/>
</dbReference>
<dbReference type="CDD" id="cd01948">
    <property type="entry name" value="EAL"/>
    <property type="match status" value="1"/>
</dbReference>
<dbReference type="PANTHER" id="PTHR44757">
    <property type="entry name" value="DIGUANYLATE CYCLASE DGCP"/>
    <property type="match status" value="1"/>
</dbReference>
<evidence type="ECO:0000313" key="4">
    <source>
        <dbReference type="EMBL" id="MFC6197363.1"/>
    </source>
</evidence>
<organism evidence="4 5">
    <name type="scientific">Ponticaulis profundi</name>
    <dbReference type="NCBI Taxonomy" id="2665222"/>
    <lineage>
        <taxon>Bacteria</taxon>
        <taxon>Pseudomonadati</taxon>
        <taxon>Pseudomonadota</taxon>
        <taxon>Alphaproteobacteria</taxon>
        <taxon>Hyphomonadales</taxon>
        <taxon>Hyphomonadaceae</taxon>
        <taxon>Ponticaulis</taxon>
    </lineage>
</organism>
<evidence type="ECO:0000259" key="2">
    <source>
        <dbReference type="PROSITE" id="PS50883"/>
    </source>
</evidence>
<dbReference type="InterPro" id="IPR029787">
    <property type="entry name" value="Nucleotide_cyclase"/>
</dbReference>
<reference evidence="5" key="1">
    <citation type="journal article" date="2019" name="Int. J. Syst. Evol. Microbiol.">
        <title>The Global Catalogue of Microorganisms (GCM) 10K type strain sequencing project: providing services to taxonomists for standard genome sequencing and annotation.</title>
        <authorList>
            <consortium name="The Broad Institute Genomics Platform"/>
            <consortium name="The Broad Institute Genome Sequencing Center for Infectious Disease"/>
            <person name="Wu L."/>
            <person name="Ma J."/>
        </authorList>
    </citation>
    <scope>NUCLEOTIDE SEQUENCE [LARGE SCALE GENOMIC DNA]</scope>
    <source>
        <strain evidence="5">CGMCC-1.15741</strain>
    </source>
</reference>
<dbReference type="Pfam" id="PF00990">
    <property type="entry name" value="GGDEF"/>
    <property type="match status" value="1"/>
</dbReference>
<dbReference type="SMART" id="SM00267">
    <property type="entry name" value="GGDEF"/>
    <property type="match status" value="1"/>
</dbReference>
<evidence type="ECO:0000313" key="5">
    <source>
        <dbReference type="Proteomes" id="UP001596303"/>
    </source>
</evidence>
<dbReference type="InterPro" id="IPR052155">
    <property type="entry name" value="Biofilm_reg_signaling"/>
</dbReference>
<feature type="transmembrane region" description="Helical" evidence="1">
    <location>
        <begin position="20"/>
        <end position="38"/>
    </location>
</feature>
<proteinExistence type="predicted"/>
<dbReference type="PROSITE" id="PS50883">
    <property type="entry name" value="EAL"/>
    <property type="match status" value="1"/>
</dbReference>
<dbReference type="PROSITE" id="PS50887">
    <property type="entry name" value="GGDEF"/>
    <property type="match status" value="1"/>
</dbReference>
<dbReference type="SUPFAM" id="SSF55073">
    <property type="entry name" value="Nucleotide cyclase"/>
    <property type="match status" value="1"/>
</dbReference>
<dbReference type="PANTHER" id="PTHR44757:SF2">
    <property type="entry name" value="BIOFILM ARCHITECTURE MAINTENANCE PROTEIN MBAA"/>
    <property type="match status" value="1"/>
</dbReference>
<dbReference type="InterPro" id="IPR001633">
    <property type="entry name" value="EAL_dom"/>
</dbReference>
<evidence type="ECO:0000259" key="3">
    <source>
        <dbReference type="PROSITE" id="PS50887"/>
    </source>
</evidence>
<dbReference type="Pfam" id="PF00563">
    <property type="entry name" value="EAL"/>
    <property type="match status" value="1"/>
</dbReference>
<dbReference type="NCBIfam" id="TIGR00254">
    <property type="entry name" value="GGDEF"/>
    <property type="match status" value="1"/>
</dbReference>
<dbReference type="SMART" id="SM00052">
    <property type="entry name" value="EAL"/>
    <property type="match status" value="1"/>
</dbReference>
<dbReference type="Gene3D" id="3.30.70.270">
    <property type="match status" value="1"/>
</dbReference>
<dbReference type="InterPro" id="IPR000160">
    <property type="entry name" value="GGDEF_dom"/>
</dbReference>
<keyword evidence="5" id="KW-1185">Reference proteome</keyword>
<keyword evidence="1" id="KW-0812">Transmembrane</keyword>
<dbReference type="InterPro" id="IPR035919">
    <property type="entry name" value="EAL_sf"/>
</dbReference>
<dbReference type="CDD" id="cd01949">
    <property type="entry name" value="GGDEF"/>
    <property type="match status" value="1"/>
</dbReference>
<feature type="transmembrane region" description="Helical" evidence="1">
    <location>
        <begin position="58"/>
        <end position="77"/>
    </location>
</feature>
<keyword evidence="1" id="KW-1133">Transmembrane helix</keyword>
<dbReference type="SUPFAM" id="SSF141868">
    <property type="entry name" value="EAL domain-like"/>
    <property type="match status" value="1"/>
</dbReference>
<evidence type="ECO:0000256" key="1">
    <source>
        <dbReference type="SAM" id="Phobius"/>
    </source>
</evidence>
<keyword evidence="1" id="KW-0472">Membrane</keyword>
<dbReference type="Gene3D" id="3.20.20.450">
    <property type="entry name" value="EAL domain"/>
    <property type="match status" value="1"/>
</dbReference>